<evidence type="ECO:0000259" key="2">
    <source>
        <dbReference type="Pfam" id="PF24883"/>
    </source>
</evidence>
<dbReference type="InterPro" id="IPR027417">
    <property type="entry name" value="P-loop_NTPase"/>
</dbReference>
<evidence type="ECO:0000313" key="3">
    <source>
        <dbReference type="EMBL" id="CAI0652637.1"/>
    </source>
</evidence>
<comment type="caution">
    <text evidence="3">The sequence shown here is derived from an EMBL/GenBank/DDBJ whole genome shotgun (WGS) entry which is preliminary data.</text>
</comment>
<gene>
    <name evidence="3" type="ORF">CGXH109_LOCUS118886</name>
</gene>
<organism evidence="3 4">
    <name type="scientific">Colletotrichum noveboracense</name>
    <dbReference type="NCBI Taxonomy" id="2664923"/>
    <lineage>
        <taxon>Eukaryota</taxon>
        <taxon>Fungi</taxon>
        <taxon>Dikarya</taxon>
        <taxon>Ascomycota</taxon>
        <taxon>Pezizomycotina</taxon>
        <taxon>Sordariomycetes</taxon>
        <taxon>Hypocreomycetidae</taxon>
        <taxon>Glomerellales</taxon>
        <taxon>Glomerellaceae</taxon>
        <taxon>Colletotrichum</taxon>
        <taxon>Colletotrichum gloeosporioides species complex</taxon>
    </lineage>
</organism>
<dbReference type="Pfam" id="PF24883">
    <property type="entry name" value="NPHP3_N"/>
    <property type="match status" value="1"/>
</dbReference>
<evidence type="ECO:0000256" key="1">
    <source>
        <dbReference type="ARBA" id="ARBA00022737"/>
    </source>
</evidence>
<dbReference type="InterPro" id="IPR056884">
    <property type="entry name" value="NPHP3-like_N"/>
</dbReference>
<keyword evidence="4" id="KW-1185">Reference proteome</keyword>
<dbReference type="SUPFAM" id="SSF52540">
    <property type="entry name" value="P-loop containing nucleoside triphosphate hydrolases"/>
    <property type="match status" value="1"/>
</dbReference>
<sequence>MSSGIFGGLFGTPARGKKSGSLFATDDPVILTNDDVRDYNEDNILPQTPETLAKIRKWLQPTAYDDDSSEYKKHISFHLDGTGNWLLSSPSYRTWHDSGDDGLLWIRGIPGSGKSVFAASLIHRLFQEDVPVLYFFFRQTIESNHEPAAALRDWLAQVLKFSPPLQLRMKRILDQNRSLDSVSIDDFWSYLRIALAQLPKAYCVVDALDEMDQTEQTQSFLKPWLNSVNRAIPS</sequence>
<name>A0A9W4S2P2_9PEZI</name>
<feature type="domain" description="Nephrocystin 3-like N-terminal" evidence="2">
    <location>
        <begin position="81"/>
        <end position="223"/>
    </location>
</feature>
<reference evidence="3" key="1">
    <citation type="submission" date="2022-08" db="EMBL/GenBank/DDBJ databases">
        <authorList>
            <person name="Giroux E."/>
            <person name="Giroux E."/>
        </authorList>
    </citation>
    <scope>NUCLEOTIDE SEQUENCE</scope>
    <source>
        <strain evidence="3">H1091258</strain>
    </source>
</reference>
<dbReference type="Proteomes" id="UP001152533">
    <property type="component" value="Unassembled WGS sequence"/>
</dbReference>
<keyword evidence="1" id="KW-0677">Repeat</keyword>
<dbReference type="PANTHER" id="PTHR10039">
    <property type="entry name" value="AMELOGENIN"/>
    <property type="match status" value="1"/>
</dbReference>
<proteinExistence type="predicted"/>
<evidence type="ECO:0000313" key="4">
    <source>
        <dbReference type="Proteomes" id="UP001152533"/>
    </source>
</evidence>
<accession>A0A9W4S2P2</accession>
<protein>
    <recommendedName>
        <fullName evidence="2">Nephrocystin 3-like N-terminal domain-containing protein</fullName>
    </recommendedName>
</protein>
<dbReference type="AlphaFoldDB" id="A0A9W4S2P2"/>
<dbReference type="EMBL" id="CAMGZC010001397">
    <property type="protein sequence ID" value="CAI0652637.1"/>
    <property type="molecule type" value="Genomic_DNA"/>
</dbReference>
<dbReference type="Gene3D" id="3.40.50.300">
    <property type="entry name" value="P-loop containing nucleotide triphosphate hydrolases"/>
    <property type="match status" value="1"/>
</dbReference>